<dbReference type="InterPro" id="IPR007110">
    <property type="entry name" value="Ig-like_dom"/>
</dbReference>
<dbReference type="AlphaFoldDB" id="A0A1B6LLP8"/>
<dbReference type="PANTHER" id="PTHR21261">
    <property type="entry name" value="BEAT PROTEIN"/>
    <property type="match status" value="1"/>
</dbReference>
<proteinExistence type="predicted"/>
<evidence type="ECO:0000313" key="3">
    <source>
        <dbReference type="EMBL" id="JAT24665.1"/>
    </source>
</evidence>
<dbReference type="SUPFAM" id="SSF48726">
    <property type="entry name" value="Immunoglobulin"/>
    <property type="match status" value="1"/>
</dbReference>
<dbReference type="InterPro" id="IPR013162">
    <property type="entry name" value="CD80_C2-set"/>
</dbReference>
<dbReference type="Pfam" id="PF08205">
    <property type="entry name" value="C2-set_2"/>
    <property type="match status" value="1"/>
</dbReference>
<evidence type="ECO:0000259" key="2">
    <source>
        <dbReference type="PROSITE" id="PS50835"/>
    </source>
</evidence>
<evidence type="ECO:0000256" key="1">
    <source>
        <dbReference type="ARBA" id="ARBA00023157"/>
    </source>
</evidence>
<gene>
    <name evidence="3" type="ORF">g.2443</name>
</gene>
<organism evidence="3">
    <name type="scientific">Graphocephala atropunctata</name>
    <dbReference type="NCBI Taxonomy" id="36148"/>
    <lineage>
        <taxon>Eukaryota</taxon>
        <taxon>Metazoa</taxon>
        <taxon>Ecdysozoa</taxon>
        <taxon>Arthropoda</taxon>
        <taxon>Hexapoda</taxon>
        <taxon>Insecta</taxon>
        <taxon>Pterygota</taxon>
        <taxon>Neoptera</taxon>
        <taxon>Paraneoptera</taxon>
        <taxon>Hemiptera</taxon>
        <taxon>Auchenorrhyncha</taxon>
        <taxon>Membracoidea</taxon>
        <taxon>Cicadellidae</taxon>
        <taxon>Cicadellinae</taxon>
        <taxon>Cicadellini</taxon>
        <taxon>Graphocephala</taxon>
    </lineage>
</organism>
<dbReference type="InterPro" id="IPR036179">
    <property type="entry name" value="Ig-like_dom_sf"/>
</dbReference>
<sequence>VTAPRHRPSLQGLRARYRVGETLRANCTSADSRPAANLSWLLNGHQVDRRYVNVYHVVKENGDDLETSSSILEKVLVPQDFNSNSRLKIKCTASILSVYWQTTEKSVEWERRRGHATDHLSRPTVLLNLKTDVESVSIAKEDEPTKVTSPVRSGAGGSSVQDQLLLCILVWRLSMFLPSVALT</sequence>
<keyword evidence="1" id="KW-1015">Disulfide bond</keyword>
<name>A0A1B6LLP8_9HEMI</name>
<accession>A0A1B6LLP8</accession>
<dbReference type="InterPro" id="IPR013783">
    <property type="entry name" value="Ig-like_fold"/>
</dbReference>
<dbReference type="PANTHER" id="PTHR21261:SF8">
    <property type="entry name" value="BEATEN PATH IA, ISOFORM B-RELATED"/>
    <property type="match status" value="1"/>
</dbReference>
<dbReference type="PROSITE" id="PS50835">
    <property type="entry name" value="IG_LIKE"/>
    <property type="match status" value="1"/>
</dbReference>
<dbReference type="EMBL" id="GEBQ01015312">
    <property type="protein sequence ID" value="JAT24665.1"/>
    <property type="molecule type" value="Transcribed_RNA"/>
</dbReference>
<feature type="non-terminal residue" evidence="3">
    <location>
        <position position="1"/>
    </location>
</feature>
<protein>
    <recommendedName>
        <fullName evidence="2">Ig-like domain-containing protein</fullName>
    </recommendedName>
</protein>
<feature type="domain" description="Ig-like" evidence="2">
    <location>
        <begin position="8"/>
        <end position="108"/>
    </location>
</feature>
<dbReference type="Gene3D" id="2.60.40.10">
    <property type="entry name" value="Immunoglobulins"/>
    <property type="match status" value="1"/>
</dbReference>
<reference evidence="3" key="1">
    <citation type="submission" date="2015-11" db="EMBL/GenBank/DDBJ databases">
        <title>De novo transcriptome assembly of four potential Pierce s Disease insect vectors from Arizona vineyards.</title>
        <authorList>
            <person name="Tassone E.E."/>
        </authorList>
    </citation>
    <scope>NUCLEOTIDE SEQUENCE</scope>
</reference>